<name>A0ABN9XRF5_9DINO</name>
<keyword evidence="2" id="KW-1185">Reference proteome</keyword>
<organism evidence="1 2">
    <name type="scientific">Prorocentrum cordatum</name>
    <dbReference type="NCBI Taxonomy" id="2364126"/>
    <lineage>
        <taxon>Eukaryota</taxon>
        <taxon>Sar</taxon>
        <taxon>Alveolata</taxon>
        <taxon>Dinophyceae</taxon>
        <taxon>Prorocentrales</taxon>
        <taxon>Prorocentraceae</taxon>
        <taxon>Prorocentrum</taxon>
    </lineage>
</organism>
<dbReference type="EMBL" id="CAUYUJ010020902">
    <property type="protein sequence ID" value="CAK0901251.1"/>
    <property type="molecule type" value="Genomic_DNA"/>
</dbReference>
<evidence type="ECO:0000313" key="1">
    <source>
        <dbReference type="EMBL" id="CAK0901251.1"/>
    </source>
</evidence>
<feature type="non-terminal residue" evidence="1">
    <location>
        <position position="170"/>
    </location>
</feature>
<comment type="caution">
    <text evidence="1">The sequence shown here is derived from an EMBL/GenBank/DDBJ whole genome shotgun (WGS) entry which is preliminary data.</text>
</comment>
<sequence>EGGPLRFYAGFPTFYVRIAPHAMITLIAQDGQHQEDLAKDWPVRPWRHLEQARGVPEGHGAPVRASARREVQLFGARLHEVAWRSGYIDDLPPSPPLVLLLEEALPPLCSSCSFADRPSLRQSRGCFRLTLEGPSLHRARQQRLRAKFPGGTFFLCRRQQTLAEARQKRQ</sequence>
<accession>A0ABN9XRF5</accession>
<proteinExistence type="predicted"/>
<gene>
    <name evidence="1" type="ORF">PCOR1329_LOCUS78262</name>
</gene>
<evidence type="ECO:0000313" key="2">
    <source>
        <dbReference type="Proteomes" id="UP001189429"/>
    </source>
</evidence>
<dbReference type="Proteomes" id="UP001189429">
    <property type="component" value="Unassembled WGS sequence"/>
</dbReference>
<reference evidence="1" key="1">
    <citation type="submission" date="2023-10" db="EMBL/GenBank/DDBJ databases">
        <authorList>
            <person name="Chen Y."/>
            <person name="Shah S."/>
            <person name="Dougan E. K."/>
            <person name="Thang M."/>
            <person name="Chan C."/>
        </authorList>
    </citation>
    <scope>NUCLEOTIDE SEQUENCE [LARGE SCALE GENOMIC DNA]</scope>
</reference>
<feature type="non-terminal residue" evidence="1">
    <location>
        <position position="1"/>
    </location>
</feature>
<protein>
    <submittedName>
        <fullName evidence="1">Uncharacterized protein</fullName>
    </submittedName>
</protein>